<dbReference type="STRING" id="329726.AM1_6248"/>
<accession>B0C663</accession>
<organism evidence="2 3">
    <name type="scientific">Acaryochloris marina (strain MBIC 11017)</name>
    <dbReference type="NCBI Taxonomy" id="329726"/>
    <lineage>
        <taxon>Bacteria</taxon>
        <taxon>Bacillati</taxon>
        <taxon>Cyanobacteriota</taxon>
        <taxon>Cyanophyceae</taxon>
        <taxon>Acaryochloridales</taxon>
        <taxon>Acaryochloridaceae</taxon>
        <taxon>Acaryochloris</taxon>
    </lineage>
</organism>
<dbReference type="Proteomes" id="UP000000268">
    <property type="component" value="Chromosome"/>
</dbReference>
<dbReference type="HOGENOM" id="CLU_688157_0_0_3"/>
<dbReference type="RefSeq" id="WP_012166365.1">
    <property type="nucleotide sequence ID" value="NC_009925.1"/>
</dbReference>
<evidence type="ECO:0000256" key="1">
    <source>
        <dbReference type="SAM" id="Phobius"/>
    </source>
</evidence>
<keyword evidence="1" id="KW-1133">Transmembrane helix</keyword>
<feature type="transmembrane region" description="Helical" evidence="1">
    <location>
        <begin position="100"/>
        <end position="120"/>
    </location>
</feature>
<dbReference type="EMBL" id="CP000828">
    <property type="protein sequence ID" value="ABW31180.1"/>
    <property type="molecule type" value="Genomic_DNA"/>
</dbReference>
<evidence type="ECO:0000313" key="3">
    <source>
        <dbReference type="Proteomes" id="UP000000268"/>
    </source>
</evidence>
<keyword evidence="1" id="KW-0812">Transmembrane</keyword>
<dbReference type="InterPro" id="IPR029058">
    <property type="entry name" value="AB_hydrolase_fold"/>
</dbReference>
<reference evidence="2 3" key="1">
    <citation type="journal article" date="2008" name="Proc. Natl. Acad. Sci. U.S.A.">
        <title>Niche adaptation and genome expansion in the chlorophyll d-producing cyanobacterium Acaryochloris marina.</title>
        <authorList>
            <person name="Swingley W.D."/>
            <person name="Chen M."/>
            <person name="Cheung P.C."/>
            <person name="Conrad A.L."/>
            <person name="Dejesa L.C."/>
            <person name="Hao J."/>
            <person name="Honchak B.M."/>
            <person name="Karbach L.E."/>
            <person name="Kurdoglu A."/>
            <person name="Lahiri S."/>
            <person name="Mastrian S.D."/>
            <person name="Miyashita H."/>
            <person name="Page L."/>
            <person name="Ramakrishna P."/>
            <person name="Satoh S."/>
            <person name="Sattley W.M."/>
            <person name="Shimada Y."/>
            <person name="Taylor H.L."/>
            <person name="Tomo T."/>
            <person name="Tsuchiya T."/>
            <person name="Wang Z.T."/>
            <person name="Raymond J."/>
            <person name="Mimuro M."/>
            <person name="Blankenship R.E."/>
            <person name="Touchman J.W."/>
        </authorList>
    </citation>
    <scope>NUCLEOTIDE SEQUENCE [LARGE SCALE GENOMIC DNA]</scope>
    <source>
        <strain evidence="3">MBIC 11017</strain>
    </source>
</reference>
<dbReference type="KEGG" id="amr:AM1_6248"/>
<name>B0C663_ACAM1</name>
<gene>
    <name evidence="2" type="ordered locus">AM1_6248</name>
</gene>
<dbReference type="eggNOG" id="COG1073">
    <property type="taxonomic scope" value="Bacteria"/>
</dbReference>
<dbReference type="SUPFAM" id="SSF53474">
    <property type="entry name" value="alpha/beta-Hydrolases"/>
    <property type="match status" value="1"/>
</dbReference>
<dbReference type="Gene3D" id="3.40.50.1820">
    <property type="entry name" value="alpha/beta hydrolase"/>
    <property type="match status" value="1"/>
</dbReference>
<keyword evidence="1" id="KW-0472">Membrane</keyword>
<protein>
    <submittedName>
        <fullName evidence="2">Uncharacterized protein</fullName>
    </submittedName>
</protein>
<sequence length="400" mass="45347">MPKFYQDHILSLVKQGYIVFFPDFQRSDYPDDVETEKICKETYNKNDFGFWLTASSKVVTTTLKPQKTFERRMVYRDDQLSKKEQDSICGSFEEPSLSRYRQVSIALVVLLGLLNLIAWFRKNYGKNLIRLISTVGWSLAEKPPEWIKHAMTLTENAWRQICSDNPKLAPDNIEFYVFGHSLGGLLALSWPYYVQEEGKHLLAPKQILVADPAPSTEMGIPWFGILILKLFRSPFAREPITISKTGPKLNVPVGIMHGADDKLVKPQTWVEGKPSNFHQIASTDKAIYFSLSNQKNDPPLIAFHNQAVTDTTYFDDDLFDNFGGVKDGPNAYNGEFIWPGFDFVLSGQASANQLLTRFPLHKIQVTDTLPDNSSLFSRPLIRVATALIALGVGYWLLRGV</sequence>
<evidence type="ECO:0000313" key="2">
    <source>
        <dbReference type="EMBL" id="ABW31180.1"/>
    </source>
</evidence>
<dbReference type="AlphaFoldDB" id="B0C663"/>
<keyword evidence="3" id="KW-1185">Reference proteome</keyword>
<proteinExistence type="predicted"/>